<dbReference type="Gene3D" id="1.20.870.10">
    <property type="entry name" value="Son of sevenless (SoS) protein Chain: S domain 1"/>
    <property type="match status" value="1"/>
</dbReference>
<feature type="domain" description="N-terminal Ras-GEF" evidence="6">
    <location>
        <begin position="166"/>
        <end position="277"/>
    </location>
</feature>
<dbReference type="GO" id="GO:0007265">
    <property type="term" value="P:Ras protein signal transduction"/>
    <property type="evidence" value="ECO:0007669"/>
    <property type="project" value="TreeGrafter"/>
</dbReference>
<name>A0A2P6NC63_9EUKA</name>
<dbReference type="InterPro" id="IPR008937">
    <property type="entry name" value="Ras-like_GEF"/>
</dbReference>
<keyword evidence="1 2" id="KW-0344">Guanine-nucleotide releasing factor</keyword>
<dbReference type="CDD" id="cd06224">
    <property type="entry name" value="REM"/>
    <property type="match status" value="1"/>
</dbReference>
<dbReference type="AlphaFoldDB" id="A0A2P6NC63"/>
<feature type="domain" description="PH" evidence="4">
    <location>
        <begin position="2"/>
        <end position="98"/>
    </location>
</feature>
<organism evidence="7 8">
    <name type="scientific">Planoprotostelium fungivorum</name>
    <dbReference type="NCBI Taxonomy" id="1890364"/>
    <lineage>
        <taxon>Eukaryota</taxon>
        <taxon>Amoebozoa</taxon>
        <taxon>Evosea</taxon>
        <taxon>Variosea</taxon>
        <taxon>Cavosteliida</taxon>
        <taxon>Cavosteliaceae</taxon>
        <taxon>Planoprotostelium</taxon>
    </lineage>
</organism>
<dbReference type="SUPFAM" id="SSF48366">
    <property type="entry name" value="Ras GEF"/>
    <property type="match status" value="1"/>
</dbReference>
<dbReference type="InterPro" id="IPR001895">
    <property type="entry name" value="RASGEF_cat_dom"/>
</dbReference>
<evidence type="ECO:0000259" key="4">
    <source>
        <dbReference type="PROSITE" id="PS50003"/>
    </source>
</evidence>
<dbReference type="GO" id="GO:0005085">
    <property type="term" value="F:guanyl-nucleotide exchange factor activity"/>
    <property type="evidence" value="ECO:0007669"/>
    <property type="project" value="UniProtKB-KW"/>
</dbReference>
<dbReference type="Pfam" id="PF00169">
    <property type="entry name" value="PH"/>
    <property type="match status" value="1"/>
</dbReference>
<evidence type="ECO:0000313" key="7">
    <source>
        <dbReference type="EMBL" id="PRP81551.1"/>
    </source>
</evidence>
<dbReference type="Pfam" id="PF00617">
    <property type="entry name" value="RasGEF"/>
    <property type="match status" value="1"/>
</dbReference>
<evidence type="ECO:0000259" key="5">
    <source>
        <dbReference type="PROSITE" id="PS50009"/>
    </source>
</evidence>
<dbReference type="EMBL" id="MDYQ01000122">
    <property type="protein sequence ID" value="PRP81551.1"/>
    <property type="molecule type" value="Genomic_DNA"/>
</dbReference>
<protein>
    <submittedName>
        <fullName evidence="7">Guanine nucleotide exchange factor</fullName>
    </submittedName>
</protein>
<dbReference type="InterPro" id="IPR036964">
    <property type="entry name" value="RASGEF_cat_dom_sf"/>
</dbReference>
<evidence type="ECO:0000256" key="2">
    <source>
        <dbReference type="PROSITE-ProRule" id="PRU00168"/>
    </source>
</evidence>
<evidence type="ECO:0000256" key="3">
    <source>
        <dbReference type="SAM" id="MobiDB-lite"/>
    </source>
</evidence>
<dbReference type="PROSITE" id="PS50003">
    <property type="entry name" value="PH_DOMAIN"/>
    <property type="match status" value="1"/>
</dbReference>
<dbReference type="Gene3D" id="1.10.840.10">
    <property type="entry name" value="Ras guanine-nucleotide exchange factors catalytic domain"/>
    <property type="match status" value="1"/>
</dbReference>
<evidence type="ECO:0000256" key="1">
    <source>
        <dbReference type="ARBA" id="ARBA00022658"/>
    </source>
</evidence>
<dbReference type="InParanoid" id="A0A2P6NC63"/>
<dbReference type="PROSITE" id="PS50212">
    <property type="entry name" value="RASGEF_NTER"/>
    <property type="match status" value="1"/>
</dbReference>
<gene>
    <name evidence="7" type="ORF">PROFUN_10913</name>
</gene>
<dbReference type="Gene3D" id="2.30.29.30">
    <property type="entry name" value="Pleckstrin-homology domain (PH domain)/Phosphotyrosine-binding domain (PTB)"/>
    <property type="match status" value="1"/>
</dbReference>
<reference evidence="7 8" key="1">
    <citation type="journal article" date="2018" name="Genome Biol. Evol.">
        <title>Multiple Roots of Fruiting Body Formation in Amoebozoa.</title>
        <authorList>
            <person name="Hillmann F."/>
            <person name="Forbes G."/>
            <person name="Novohradska S."/>
            <person name="Ferling I."/>
            <person name="Riege K."/>
            <person name="Groth M."/>
            <person name="Westermann M."/>
            <person name="Marz M."/>
            <person name="Spaller T."/>
            <person name="Winckler T."/>
            <person name="Schaap P."/>
            <person name="Glockner G."/>
        </authorList>
    </citation>
    <scope>NUCLEOTIDE SEQUENCE [LARGE SCALE GENOMIC DNA]</scope>
    <source>
        <strain evidence="7 8">Jena</strain>
    </source>
</reference>
<dbReference type="PANTHER" id="PTHR23113:SF99">
    <property type="entry name" value="RASGEF DOMAIN-CONTAINING PROTEIN"/>
    <property type="match status" value="1"/>
</dbReference>
<dbReference type="Proteomes" id="UP000241769">
    <property type="component" value="Unassembled WGS sequence"/>
</dbReference>
<comment type="caution">
    <text evidence="7">The sequence shown here is derived from an EMBL/GenBank/DDBJ whole genome shotgun (WGS) entry which is preliminary data.</text>
</comment>
<evidence type="ECO:0000313" key="8">
    <source>
        <dbReference type="Proteomes" id="UP000241769"/>
    </source>
</evidence>
<dbReference type="InterPro" id="IPR011993">
    <property type="entry name" value="PH-like_dom_sf"/>
</dbReference>
<dbReference type="InterPro" id="IPR001849">
    <property type="entry name" value="PH_domain"/>
</dbReference>
<keyword evidence="8" id="KW-1185">Reference proteome</keyword>
<dbReference type="PANTHER" id="PTHR23113">
    <property type="entry name" value="GUANINE NUCLEOTIDE EXCHANGE FACTOR"/>
    <property type="match status" value="1"/>
</dbReference>
<feature type="region of interest" description="Disordered" evidence="3">
    <location>
        <begin position="106"/>
        <end position="129"/>
    </location>
</feature>
<dbReference type="SUPFAM" id="SSF50729">
    <property type="entry name" value="PH domain-like"/>
    <property type="match status" value="1"/>
</dbReference>
<dbReference type="InterPro" id="IPR023578">
    <property type="entry name" value="Ras_GEF_dom_sf"/>
</dbReference>
<dbReference type="OrthoDB" id="546434at2759"/>
<dbReference type="SMART" id="SM00147">
    <property type="entry name" value="RasGEF"/>
    <property type="match status" value="1"/>
</dbReference>
<proteinExistence type="predicted"/>
<dbReference type="STRING" id="1890364.A0A2P6NC63"/>
<accession>A0A2P6NC63</accession>
<evidence type="ECO:0000259" key="6">
    <source>
        <dbReference type="PROSITE" id="PS50212"/>
    </source>
</evidence>
<sequence length="571" mass="66064">MEIIKEGLLFTKLDGGGWKKLWFQLRTDRLYYFTDPEHTKNHLGVLELNGASITPTSEVQTYRKHCFEICVDDERHLLSCLTDEDRVEWSETLNQVLQQLNMKETAQQQEAVTSPEGESLVASPSMSRPEATKNMLRGFKRGVLFVPPPPPLPAWEPYESLSIDSTSGEPVYGTVDRLIERLYGSDHQVHKYTTYFLLTYRSFTNGIHYNKIANNDKGRTYKLKICSYMKKWASELRIDFEDNQQLFSIYKSFIDHAEDVDTGGAMPWRNNLTVPQTVYGRGSIESGTPVGNVDFDTLDTMELAKQFTMRETSIFRQIPPWDFHECGWLHGNSPTFSSLLDDSKAITNWVIRDVCDSVADKRLARFRRWIKICDECFRLSNFHCTFAIMKGLQSKEVAQYKLADNWMGADVFFQAFEELKSLTNSRGNFKCYRDNYTKANVQCVPWLELEAKALSELEVDNPTKLSGGLINFTKCVAVAKIIETIKSKQQLKYSLSYNPVMDAFIDAHLKWCELILQRERKILNFLLLFPDRHHLCSRDEYREGMGIKQELSMIHKVSGFQNECRVSIIWM</sequence>
<feature type="domain" description="Ras-GEF" evidence="5">
    <location>
        <begin position="299"/>
        <end position="521"/>
    </location>
</feature>
<dbReference type="SMART" id="SM00233">
    <property type="entry name" value="PH"/>
    <property type="match status" value="1"/>
</dbReference>
<dbReference type="InterPro" id="IPR000651">
    <property type="entry name" value="Ras-like_Gua-exchang_fac_N"/>
</dbReference>
<dbReference type="GO" id="GO:0005886">
    <property type="term" value="C:plasma membrane"/>
    <property type="evidence" value="ECO:0007669"/>
    <property type="project" value="TreeGrafter"/>
</dbReference>
<dbReference type="PROSITE" id="PS50009">
    <property type="entry name" value="RASGEF_CAT"/>
    <property type="match status" value="1"/>
</dbReference>